<dbReference type="Proteomes" id="UP000637769">
    <property type="component" value="Unassembled WGS sequence"/>
</dbReference>
<name>A0ABQ1MHZ6_9PROT</name>
<dbReference type="InterPro" id="IPR036028">
    <property type="entry name" value="SH3-like_dom_sf"/>
</dbReference>
<evidence type="ECO:0000313" key="3">
    <source>
        <dbReference type="Proteomes" id="UP000637769"/>
    </source>
</evidence>
<proteinExistence type="predicted"/>
<gene>
    <name evidence="2" type="ORF">GCM10007207_27520</name>
</gene>
<reference evidence="3" key="1">
    <citation type="journal article" date="2019" name="Int. J. Syst. Evol. Microbiol.">
        <title>The Global Catalogue of Microorganisms (GCM) 10K type strain sequencing project: providing services to taxonomists for standard genome sequencing and annotation.</title>
        <authorList>
            <consortium name="The Broad Institute Genomics Platform"/>
            <consortium name="The Broad Institute Genome Sequencing Center for Infectious Disease"/>
            <person name="Wu L."/>
            <person name="Ma J."/>
        </authorList>
    </citation>
    <scope>NUCLEOTIDE SEQUENCE [LARGE SCALE GENOMIC DNA]</scope>
    <source>
        <strain evidence="3">CCM 7132</strain>
    </source>
</reference>
<evidence type="ECO:0000313" key="2">
    <source>
        <dbReference type="EMBL" id="GGC40580.1"/>
    </source>
</evidence>
<organism evidence="2 3">
    <name type="scientific">Asaia siamensis</name>
    <dbReference type="NCBI Taxonomy" id="110479"/>
    <lineage>
        <taxon>Bacteria</taxon>
        <taxon>Pseudomonadati</taxon>
        <taxon>Pseudomonadota</taxon>
        <taxon>Alphaproteobacteria</taxon>
        <taxon>Acetobacterales</taxon>
        <taxon>Acetobacteraceae</taxon>
        <taxon>Asaia</taxon>
    </lineage>
</organism>
<comment type="caution">
    <text evidence="2">The sequence shown here is derived from an EMBL/GenBank/DDBJ whole genome shotgun (WGS) entry which is preliminary data.</text>
</comment>
<sequence>MKSRQAVAGFLIVSLCLPIAGCSNDPNAGILGMGQKESVGTGVGVALGGTLGGLFGGKYAALAAVGGAALAGLIGNRVGAMLDDDDRAALLRQQQQVLSQQSDGDSENWASTHSKATAVITASNTRTETKQVSLLRQASVAAPTRLVSIGKRYSVKKTAAVHSAPEAGASVTETLHNGNKIWVTGSVQDGNWYLVSRGGQAIGYVPSTLLTRVVTAAPKAQAVGQVVQSANDNAPINLDDLEPVDKVATANAVPTVVTASVTCRDLRTVANGGAQSATTNSNACLSPQGVWEVN</sequence>
<accession>A0ABQ1MHZ6</accession>
<keyword evidence="3" id="KW-1185">Reference proteome</keyword>
<evidence type="ECO:0000259" key="1">
    <source>
        <dbReference type="Pfam" id="PF08239"/>
    </source>
</evidence>
<dbReference type="EMBL" id="BMCH01000009">
    <property type="protein sequence ID" value="GGC40580.1"/>
    <property type="molecule type" value="Genomic_DNA"/>
</dbReference>
<dbReference type="RefSeq" id="WP_188427412.1">
    <property type="nucleotide sequence ID" value="NZ_BMCH01000009.1"/>
</dbReference>
<dbReference type="InterPro" id="IPR003646">
    <property type="entry name" value="SH3-like_bac-type"/>
</dbReference>
<dbReference type="SUPFAM" id="SSF50044">
    <property type="entry name" value="SH3-domain"/>
    <property type="match status" value="1"/>
</dbReference>
<dbReference type="Pfam" id="PF08239">
    <property type="entry name" value="SH3_3"/>
    <property type="match status" value="1"/>
</dbReference>
<dbReference type="Gene3D" id="2.30.30.40">
    <property type="entry name" value="SH3 Domains"/>
    <property type="match status" value="1"/>
</dbReference>
<protein>
    <recommendedName>
        <fullName evidence="1">SH3b domain-containing protein</fullName>
    </recommendedName>
</protein>
<feature type="domain" description="SH3b" evidence="1">
    <location>
        <begin position="158"/>
        <end position="210"/>
    </location>
</feature>